<accession>A0AAQ4QJE1</accession>
<keyword evidence="7" id="KW-1185">Reference proteome</keyword>
<dbReference type="PANTHER" id="PTHR11309">
    <property type="entry name" value="FRIZZLED"/>
    <property type="match status" value="1"/>
</dbReference>
<dbReference type="GeneTree" id="ENSGT00940000166686"/>
<feature type="region of interest" description="Disordered" evidence="4">
    <location>
        <begin position="81"/>
        <end position="103"/>
    </location>
</feature>
<organism evidence="6 7">
    <name type="scientific">Gasterosteus aculeatus aculeatus</name>
    <name type="common">three-spined stickleback</name>
    <dbReference type="NCBI Taxonomy" id="481459"/>
    <lineage>
        <taxon>Eukaryota</taxon>
        <taxon>Metazoa</taxon>
        <taxon>Chordata</taxon>
        <taxon>Craniata</taxon>
        <taxon>Vertebrata</taxon>
        <taxon>Euteleostomi</taxon>
        <taxon>Actinopterygii</taxon>
        <taxon>Neopterygii</taxon>
        <taxon>Teleostei</taxon>
        <taxon>Neoteleostei</taxon>
        <taxon>Acanthomorphata</taxon>
        <taxon>Eupercaria</taxon>
        <taxon>Perciformes</taxon>
        <taxon>Cottioidei</taxon>
        <taxon>Gasterosteales</taxon>
        <taxon>Gasterosteidae</taxon>
        <taxon>Gasterosteus</taxon>
    </lineage>
</organism>
<dbReference type="InterPro" id="IPR020067">
    <property type="entry name" value="Frizzled_dom"/>
</dbReference>
<dbReference type="PANTHER" id="PTHR11309:SF99">
    <property type="entry name" value="FRIZZLED-4"/>
    <property type="match status" value="1"/>
</dbReference>
<reference evidence="6" key="3">
    <citation type="submission" date="2025-09" db="UniProtKB">
        <authorList>
            <consortium name="Ensembl"/>
        </authorList>
    </citation>
    <scope>IDENTIFICATION</scope>
</reference>
<dbReference type="PROSITE" id="PS50038">
    <property type="entry name" value="FZ"/>
    <property type="match status" value="1"/>
</dbReference>
<sequence>VVRRHRSGQRPGLPDARRRGPGGGSYGVGRGGGVCEPITIPMCQGLAYNQTVTPNLLGHTSQREAVVKMSFFNAMVQSMCSEPPLHPPNPNEKVTSTRYPGRL</sequence>
<protein>
    <recommendedName>
        <fullName evidence="5">FZ domain-containing protein</fullName>
    </recommendedName>
</protein>
<feature type="compositionally biased region" description="Polar residues" evidence="4">
    <location>
        <begin position="92"/>
        <end position="103"/>
    </location>
</feature>
<dbReference type="SUPFAM" id="SSF63501">
    <property type="entry name" value="Frizzled cysteine-rich domain"/>
    <property type="match status" value="1"/>
</dbReference>
<dbReference type="InterPro" id="IPR036790">
    <property type="entry name" value="Frizzled_dom_sf"/>
</dbReference>
<proteinExistence type="predicted"/>
<dbReference type="Proteomes" id="UP000007635">
    <property type="component" value="Chromosome XX"/>
</dbReference>
<feature type="domain" description="FZ" evidence="5">
    <location>
        <begin position="30"/>
        <end position="82"/>
    </location>
</feature>
<reference evidence="6 7" key="1">
    <citation type="journal article" date="2021" name="G3 (Bethesda)">
        <title>Improved contiguity of the threespine stickleback genome using long-read sequencing.</title>
        <authorList>
            <person name="Nath S."/>
            <person name="Shaw D.E."/>
            <person name="White M.A."/>
        </authorList>
    </citation>
    <scope>NUCLEOTIDE SEQUENCE [LARGE SCALE GENOMIC DNA]</scope>
    <source>
        <strain evidence="6 7">Lake Benthic</strain>
    </source>
</reference>
<reference evidence="6" key="2">
    <citation type="submission" date="2025-08" db="UniProtKB">
        <authorList>
            <consortium name="Ensembl"/>
        </authorList>
    </citation>
    <scope>IDENTIFICATION</scope>
</reference>
<evidence type="ECO:0000256" key="2">
    <source>
        <dbReference type="ARBA" id="ARBA00023157"/>
    </source>
</evidence>
<dbReference type="Ensembl" id="ENSGACT00000074988.1">
    <property type="protein sequence ID" value="ENSGACP00000050423.1"/>
    <property type="gene ID" value="ENSGACG00000017763.2"/>
</dbReference>
<dbReference type="GO" id="GO:0005615">
    <property type="term" value="C:extracellular space"/>
    <property type="evidence" value="ECO:0007669"/>
    <property type="project" value="TreeGrafter"/>
</dbReference>
<evidence type="ECO:0000256" key="1">
    <source>
        <dbReference type="ARBA" id="ARBA00022473"/>
    </source>
</evidence>
<dbReference type="GO" id="GO:0060070">
    <property type="term" value="P:canonical Wnt signaling pathway"/>
    <property type="evidence" value="ECO:0007669"/>
    <property type="project" value="TreeGrafter"/>
</dbReference>
<dbReference type="InterPro" id="IPR015526">
    <property type="entry name" value="Frizzled/SFRP"/>
</dbReference>
<feature type="compositionally biased region" description="Gly residues" evidence="4">
    <location>
        <begin position="21"/>
        <end position="31"/>
    </location>
</feature>
<evidence type="ECO:0000313" key="6">
    <source>
        <dbReference type="Ensembl" id="ENSGACP00000050423.1"/>
    </source>
</evidence>
<dbReference type="GO" id="GO:0035567">
    <property type="term" value="P:non-canonical Wnt signaling pathway"/>
    <property type="evidence" value="ECO:0007669"/>
    <property type="project" value="TreeGrafter"/>
</dbReference>
<dbReference type="Gene3D" id="1.10.2000.10">
    <property type="entry name" value="Frizzled cysteine-rich domain"/>
    <property type="match status" value="1"/>
</dbReference>
<feature type="region of interest" description="Disordered" evidence="4">
    <location>
        <begin position="1"/>
        <end position="31"/>
    </location>
</feature>
<dbReference type="SMART" id="SM00063">
    <property type="entry name" value="FRI"/>
    <property type="match status" value="1"/>
</dbReference>
<name>A0AAQ4QJE1_GASAC</name>
<evidence type="ECO:0000256" key="4">
    <source>
        <dbReference type="SAM" id="MobiDB-lite"/>
    </source>
</evidence>
<dbReference type="Pfam" id="PF01392">
    <property type="entry name" value="Fz"/>
    <property type="match status" value="1"/>
</dbReference>
<comment type="caution">
    <text evidence="3">Lacks conserved residue(s) required for the propagation of feature annotation.</text>
</comment>
<evidence type="ECO:0000259" key="5">
    <source>
        <dbReference type="PROSITE" id="PS50038"/>
    </source>
</evidence>
<keyword evidence="2" id="KW-1015">Disulfide bond</keyword>
<dbReference type="AlphaFoldDB" id="A0AAQ4QJE1"/>
<evidence type="ECO:0000256" key="3">
    <source>
        <dbReference type="PROSITE-ProRule" id="PRU00090"/>
    </source>
</evidence>
<dbReference type="GO" id="GO:0017147">
    <property type="term" value="F:Wnt-protein binding"/>
    <property type="evidence" value="ECO:0007669"/>
    <property type="project" value="TreeGrafter"/>
</dbReference>
<keyword evidence="1" id="KW-0217">Developmental protein</keyword>
<evidence type="ECO:0000313" key="7">
    <source>
        <dbReference type="Proteomes" id="UP000007635"/>
    </source>
</evidence>